<dbReference type="GO" id="GO:0016787">
    <property type="term" value="F:hydrolase activity"/>
    <property type="evidence" value="ECO:0007669"/>
    <property type="project" value="UniProtKB-KW"/>
</dbReference>
<dbReference type="SUPFAM" id="SSF56784">
    <property type="entry name" value="HAD-like"/>
    <property type="match status" value="1"/>
</dbReference>
<dbReference type="NCBIfam" id="TIGR01549">
    <property type="entry name" value="HAD-SF-IA-v1"/>
    <property type="match status" value="1"/>
</dbReference>
<dbReference type="SFLD" id="SFLDG01129">
    <property type="entry name" value="C1.5:_HAD__Beta-PGM__Phosphata"/>
    <property type="match status" value="1"/>
</dbReference>
<accession>A0A7S9DXJ4</accession>
<proteinExistence type="predicted"/>
<dbReference type="InterPro" id="IPR051400">
    <property type="entry name" value="HAD-like_hydrolase"/>
</dbReference>
<protein>
    <submittedName>
        <fullName evidence="4">HAD-IA family hydrolase</fullName>
    </submittedName>
</protein>
<keyword evidence="2 4" id="KW-0378">Hydrolase</keyword>
<organism evidence="4 5">
    <name type="scientific">Salinimonas marina</name>
    <dbReference type="NCBI Taxonomy" id="2785918"/>
    <lineage>
        <taxon>Bacteria</taxon>
        <taxon>Pseudomonadati</taxon>
        <taxon>Pseudomonadota</taxon>
        <taxon>Gammaproteobacteria</taxon>
        <taxon>Alteromonadales</taxon>
        <taxon>Alteromonadaceae</taxon>
        <taxon>Alteromonas/Salinimonas group</taxon>
        <taxon>Salinimonas</taxon>
    </lineage>
</organism>
<dbReference type="InterPro" id="IPR036412">
    <property type="entry name" value="HAD-like_sf"/>
</dbReference>
<dbReference type="RefSeq" id="WP_195810886.1">
    <property type="nucleotide sequence ID" value="NZ_CP064795.1"/>
</dbReference>
<evidence type="ECO:0000256" key="1">
    <source>
        <dbReference type="ARBA" id="ARBA00001946"/>
    </source>
</evidence>
<dbReference type="Gene3D" id="3.40.50.1000">
    <property type="entry name" value="HAD superfamily/HAD-like"/>
    <property type="match status" value="1"/>
</dbReference>
<keyword evidence="5" id="KW-1185">Reference proteome</keyword>
<evidence type="ECO:0000256" key="2">
    <source>
        <dbReference type="ARBA" id="ARBA00022801"/>
    </source>
</evidence>
<dbReference type="EMBL" id="CP064795">
    <property type="protein sequence ID" value="QPG05803.1"/>
    <property type="molecule type" value="Genomic_DNA"/>
</dbReference>
<dbReference type="PANTHER" id="PTHR46470">
    <property type="entry name" value="N-ACYLNEURAMINATE-9-PHOSPHATASE"/>
    <property type="match status" value="1"/>
</dbReference>
<dbReference type="Gene3D" id="1.20.120.1600">
    <property type="match status" value="1"/>
</dbReference>
<dbReference type="Pfam" id="PF00702">
    <property type="entry name" value="Hydrolase"/>
    <property type="match status" value="1"/>
</dbReference>
<keyword evidence="3" id="KW-0460">Magnesium</keyword>
<evidence type="ECO:0000313" key="5">
    <source>
        <dbReference type="Proteomes" id="UP000595095"/>
    </source>
</evidence>
<dbReference type="GO" id="GO:0009231">
    <property type="term" value="P:riboflavin biosynthetic process"/>
    <property type="evidence" value="ECO:0007669"/>
    <property type="project" value="TreeGrafter"/>
</dbReference>
<gene>
    <name evidence="4" type="ORF">IT774_00515</name>
</gene>
<dbReference type="AlphaFoldDB" id="A0A7S9DXJ4"/>
<sequence>MRFYRPLGPVKAMTFDLDDTLYDNGPVIRAAEVSLRDYIGKHYPRTAQLTPVQWQDIRQRLLQADPRLSSDMGRWRLQTLQQALASDIDDETSLKQAAKACFEYFYTARSNFALTEEMHQTLARLARRVPLIGITNGNVDTQSTGLDRYFSKVLHASIERPMKPARAMFDEAVALLNIPAHEVLHVGDNLEKDVYGAIAAGLQSAWYAHNRGMVMRQEQVKVLPHIELRDLDELVTLL</sequence>
<evidence type="ECO:0000313" key="4">
    <source>
        <dbReference type="EMBL" id="QPG05803.1"/>
    </source>
</evidence>
<evidence type="ECO:0000256" key="3">
    <source>
        <dbReference type="ARBA" id="ARBA00022842"/>
    </source>
</evidence>
<dbReference type="InterPro" id="IPR023214">
    <property type="entry name" value="HAD_sf"/>
</dbReference>
<dbReference type="Proteomes" id="UP000595095">
    <property type="component" value="Chromosome"/>
</dbReference>
<dbReference type="InterPro" id="IPR006439">
    <property type="entry name" value="HAD-SF_hydro_IA"/>
</dbReference>
<reference evidence="4 5" key="1">
    <citation type="submission" date="2020-11" db="EMBL/GenBank/DDBJ databases">
        <title>Complete genome sequence for Salinimonas sp. strain G2-b.</title>
        <authorList>
            <person name="Park S.-J."/>
        </authorList>
    </citation>
    <scope>NUCLEOTIDE SEQUENCE [LARGE SCALE GENOMIC DNA]</scope>
    <source>
        <strain evidence="4 5">G2-b</strain>
    </source>
</reference>
<comment type="cofactor">
    <cofactor evidence="1">
        <name>Mg(2+)</name>
        <dbReference type="ChEBI" id="CHEBI:18420"/>
    </cofactor>
</comment>
<name>A0A7S9DXJ4_9ALTE</name>
<dbReference type="KEGG" id="smaa:IT774_00515"/>
<dbReference type="SFLD" id="SFLDS00003">
    <property type="entry name" value="Haloacid_Dehalogenase"/>
    <property type="match status" value="1"/>
</dbReference>
<dbReference type="PANTHER" id="PTHR46470:SF4">
    <property type="entry name" value="5-AMINO-6-(5-PHOSPHO-D-RIBITYLAMINO)URACIL PHOSPHATASE YIGB"/>
    <property type="match status" value="1"/>
</dbReference>